<accession>A0A024V6F0</accession>
<organism evidence="1 2">
    <name type="scientific">Plasmodium falciparum Vietnam Oak-Knoll</name>
    <name type="common">FVO</name>
    <dbReference type="NCBI Taxonomy" id="1036723"/>
    <lineage>
        <taxon>Eukaryota</taxon>
        <taxon>Sar</taxon>
        <taxon>Alveolata</taxon>
        <taxon>Apicomplexa</taxon>
        <taxon>Aconoidasida</taxon>
        <taxon>Haemosporida</taxon>
        <taxon>Plasmodiidae</taxon>
        <taxon>Plasmodium</taxon>
        <taxon>Plasmodium (Laverania)</taxon>
    </lineage>
</organism>
<dbReference type="OrthoDB" id="380119at2759"/>
<protein>
    <submittedName>
        <fullName evidence="1">Uncharacterized protein</fullName>
    </submittedName>
</protein>
<name>A0A024V6F0_PLAFA</name>
<dbReference type="EMBL" id="KI925080">
    <property type="protein sequence ID" value="ETW18117.1"/>
    <property type="molecule type" value="Genomic_DNA"/>
</dbReference>
<evidence type="ECO:0000313" key="1">
    <source>
        <dbReference type="EMBL" id="ETW18117.1"/>
    </source>
</evidence>
<reference evidence="1 2" key="2">
    <citation type="submission" date="2013-02" db="EMBL/GenBank/DDBJ databases">
        <title>The Genome Sequence of Plasmodium falciparum Vietnam Oak-Knoll (FVO).</title>
        <authorList>
            <consortium name="The Broad Institute Genome Sequencing Platform"/>
            <consortium name="The Broad Institute Genome Sequencing Center for Infectious Disease"/>
            <person name="Neafsey D."/>
            <person name="Cheeseman I."/>
            <person name="Volkman S."/>
            <person name="Adams J."/>
            <person name="Walker B."/>
            <person name="Young S.K."/>
            <person name="Zeng Q."/>
            <person name="Gargeya S."/>
            <person name="Fitzgerald M."/>
            <person name="Haas B."/>
            <person name="Abouelleil A."/>
            <person name="Alvarado L."/>
            <person name="Arachchi H.M."/>
            <person name="Berlin A.M."/>
            <person name="Chapman S.B."/>
            <person name="Dewar J."/>
            <person name="Goldberg J."/>
            <person name="Griggs A."/>
            <person name="Gujja S."/>
            <person name="Hansen M."/>
            <person name="Howarth C."/>
            <person name="Imamovic A."/>
            <person name="Larimer J."/>
            <person name="McCowan C."/>
            <person name="Murphy C."/>
            <person name="Neiman D."/>
            <person name="Pearson M."/>
            <person name="Priest M."/>
            <person name="Roberts A."/>
            <person name="Saif S."/>
            <person name="Shea T."/>
            <person name="Sisk P."/>
            <person name="Sykes S."/>
            <person name="Wortman J."/>
            <person name="Nusbaum C."/>
            <person name="Birren B."/>
        </authorList>
    </citation>
    <scope>NUCLEOTIDE SEQUENCE [LARGE SCALE GENOMIC DNA]</scope>
    <source>
        <strain evidence="2">Vietnam Oak-Knoll (FVO)</strain>
    </source>
</reference>
<evidence type="ECO:0000313" key="2">
    <source>
        <dbReference type="Proteomes" id="UP000030690"/>
    </source>
</evidence>
<dbReference type="SMR" id="A0A024V6F0"/>
<dbReference type="AlphaFoldDB" id="A0A024V6F0"/>
<sequence>MKEQIINAKSIINDCIIYVRKYFSFHDATVLLIDELINIMINNECVPLDLINQKDELHILVKNELKYEFLRIYESLKCTLKDINKCLKKLVQVKKQVEDYTTHNKLDILNMLQNFLKKTLIYFKQDYKLKKTLYHAMIHIDKNSDDEINRLKLIWKETPFLYLIIQKFHLNKIITDCSQFLNKT</sequence>
<dbReference type="Proteomes" id="UP000030690">
    <property type="component" value="Unassembled WGS sequence"/>
</dbReference>
<gene>
    <name evidence="1" type="ORF">PFFVO_03010</name>
</gene>
<proteinExistence type="predicted"/>
<reference evidence="1 2" key="1">
    <citation type="submission" date="2013-02" db="EMBL/GenBank/DDBJ databases">
        <title>The Genome Annotation of Plasmodium falciparum Vietnam Oak-Knoll (FVO).</title>
        <authorList>
            <consortium name="The Broad Institute Genome Sequencing Platform"/>
            <consortium name="The Broad Institute Genome Sequencing Center for Infectious Disease"/>
            <person name="Neafsey D."/>
            <person name="Hoffman S."/>
            <person name="Volkman S."/>
            <person name="Rosenthal P."/>
            <person name="Walker B."/>
            <person name="Young S.K."/>
            <person name="Zeng Q."/>
            <person name="Gargeya S."/>
            <person name="Fitzgerald M."/>
            <person name="Haas B."/>
            <person name="Abouelleil A."/>
            <person name="Allen A.W."/>
            <person name="Alvarado L."/>
            <person name="Arachchi H.M."/>
            <person name="Berlin A.M."/>
            <person name="Chapman S.B."/>
            <person name="Gainer-Dewar J."/>
            <person name="Goldberg J."/>
            <person name="Griggs A."/>
            <person name="Gujja S."/>
            <person name="Hansen M."/>
            <person name="Howarth C."/>
            <person name="Imamovic A."/>
            <person name="Ireland A."/>
            <person name="Larimer J."/>
            <person name="McCowan C."/>
            <person name="Murphy C."/>
            <person name="Pearson M."/>
            <person name="Poon T.W."/>
            <person name="Priest M."/>
            <person name="Roberts A."/>
            <person name="Saif S."/>
            <person name="Shea T."/>
            <person name="Sisk P."/>
            <person name="Sykes S."/>
            <person name="Wortman J."/>
            <person name="Nusbaum C."/>
            <person name="Birren B."/>
        </authorList>
    </citation>
    <scope>NUCLEOTIDE SEQUENCE [LARGE SCALE GENOMIC DNA]</scope>
    <source>
        <strain evidence="2">Vietnam Oak-Knoll (FVO)</strain>
    </source>
</reference>